<reference evidence="2 3" key="1">
    <citation type="submission" date="2015-12" db="EMBL/GenBank/DDBJ databases">
        <title>The genome of Folsomia candida.</title>
        <authorList>
            <person name="Faddeeva A."/>
            <person name="Derks M.F."/>
            <person name="Anvar Y."/>
            <person name="Smit S."/>
            <person name="Van Straalen N."/>
            <person name="Roelofs D."/>
        </authorList>
    </citation>
    <scope>NUCLEOTIDE SEQUENCE [LARGE SCALE GENOMIC DNA]</scope>
    <source>
        <strain evidence="2 3">VU population</strain>
        <tissue evidence="2">Whole body</tissue>
    </source>
</reference>
<keyword evidence="3" id="KW-1185">Reference proteome</keyword>
<evidence type="ECO:0000256" key="1">
    <source>
        <dbReference type="SAM" id="Phobius"/>
    </source>
</evidence>
<comment type="caution">
    <text evidence="2">The sequence shown here is derived from an EMBL/GenBank/DDBJ whole genome shotgun (WGS) entry which is preliminary data.</text>
</comment>
<name>A0A226EX96_FOLCA</name>
<dbReference type="Proteomes" id="UP000198287">
    <property type="component" value="Unassembled WGS sequence"/>
</dbReference>
<dbReference type="EMBL" id="LNIX01000001">
    <property type="protein sequence ID" value="OXA61798.1"/>
    <property type="molecule type" value="Genomic_DNA"/>
</dbReference>
<accession>A0A226EX96</accession>
<keyword evidence="1" id="KW-0472">Membrane</keyword>
<gene>
    <name evidence="2" type="ORF">Fcan01_00237</name>
</gene>
<dbReference type="AlphaFoldDB" id="A0A226EX96"/>
<protein>
    <submittedName>
        <fullName evidence="2">Uncharacterized protein</fullName>
    </submittedName>
</protein>
<evidence type="ECO:0000313" key="2">
    <source>
        <dbReference type="EMBL" id="OXA61798.1"/>
    </source>
</evidence>
<sequence>MVVVGVGMVDVGVMVVVIIEGATVVLVLKLLSVMNKVVPFLKNAHRLLDLKTYAKPTIIGFQVLELTKLAVMQGFDRIQTAFPGCRIISGNTDSLSVLIKDPEGTFMSKMRLLEDIFDMSEIPISSSLFSRKNSNVPGMWKPICFGNILEFISLGPSSYSYLPICESCMGERPAECLHCVGVLNGLQKSSGIPKSIQQRITHHTYKSFLREHLLSSYQHNQLLATSTGLTLQKMKRRAFAGIQQTRFYVNENESVPFGHYSVPVVQ</sequence>
<organism evidence="2 3">
    <name type="scientific">Folsomia candida</name>
    <name type="common">Springtail</name>
    <dbReference type="NCBI Taxonomy" id="158441"/>
    <lineage>
        <taxon>Eukaryota</taxon>
        <taxon>Metazoa</taxon>
        <taxon>Ecdysozoa</taxon>
        <taxon>Arthropoda</taxon>
        <taxon>Hexapoda</taxon>
        <taxon>Collembola</taxon>
        <taxon>Entomobryomorpha</taxon>
        <taxon>Isotomoidea</taxon>
        <taxon>Isotomidae</taxon>
        <taxon>Proisotominae</taxon>
        <taxon>Folsomia</taxon>
    </lineage>
</organism>
<evidence type="ECO:0000313" key="3">
    <source>
        <dbReference type="Proteomes" id="UP000198287"/>
    </source>
</evidence>
<keyword evidence="1" id="KW-0812">Transmembrane</keyword>
<keyword evidence="1" id="KW-1133">Transmembrane helix</keyword>
<feature type="transmembrane region" description="Helical" evidence="1">
    <location>
        <begin position="12"/>
        <end position="32"/>
    </location>
</feature>
<proteinExistence type="predicted"/>